<dbReference type="Pfam" id="PF01614">
    <property type="entry name" value="IclR_C"/>
    <property type="match status" value="1"/>
</dbReference>
<evidence type="ECO:0000256" key="3">
    <source>
        <dbReference type="ARBA" id="ARBA00023163"/>
    </source>
</evidence>
<dbReference type="InterPro" id="IPR050707">
    <property type="entry name" value="HTH_MetabolicPath_Reg"/>
</dbReference>
<evidence type="ECO:0000259" key="4">
    <source>
        <dbReference type="PROSITE" id="PS51077"/>
    </source>
</evidence>
<reference evidence="6" key="1">
    <citation type="submission" date="2019-08" db="EMBL/GenBank/DDBJ databases">
        <authorList>
            <person name="Kucharzyk K."/>
            <person name="Murdoch R.W."/>
            <person name="Higgins S."/>
            <person name="Loffler F."/>
        </authorList>
    </citation>
    <scope>NUCLEOTIDE SEQUENCE</scope>
</reference>
<dbReference type="Gene3D" id="1.10.10.10">
    <property type="entry name" value="Winged helix-like DNA-binding domain superfamily/Winged helix DNA-binding domain"/>
    <property type="match status" value="1"/>
</dbReference>
<evidence type="ECO:0000313" key="6">
    <source>
        <dbReference type="EMBL" id="MPM19196.1"/>
    </source>
</evidence>
<dbReference type="InterPro" id="IPR014757">
    <property type="entry name" value="Tscrpt_reg_IclR_C"/>
</dbReference>
<feature type="domain" description="IclR-ED" evidence="5">
    <location>
        <begin position="81"/>
        <end position="264"/>
    </location>
</feature>
<evidence type="ECO:0000259" key="5">
    <source>
        <dbReference type="PROSITE" id="PS51078"/>
    </source>
</evidence>
<dbReference type="SUPFAM" id="SSF46785">
    <property type="entry name" value="Winged helix' DNA-binding domain"/>
    <property type="match status" value="1"/>
</dbReference>
<protein>
    <submittedName>
        <fullName evidence="6">Transcriptional regulator KdgR</fullName>
    </submittedName>
</protein>
<dbReference type="FunFam" id="1.10.10.10:FF:000056">
    <property type="entry name" value="IclR family transcriptional regulator"/>
    <property type="match status" value="1"/>
</dbReference>
<dbReference type="GO" id="GO:0003677">
    <property type="term" value="F:DNA binding"/>
    <property type="evidence" value="ECO:0007669"/>
    <property type="project" value="UniProtKB-KW"/>
</dbReference>
<dbReference type="GO" id="GO:0045892">
    <property type="term" value="P:negative regulation of DNA-templated transcription"/>
    <property type="evidence" value="ECO:0007669"/>
    <property type="project" value="TreeGrafter"/>
</dbReference>
<feature type="domain" description="HTH iclR-type" evidence="4">
    <location>
        <begin position="19"/>
        <end position="80"/>
    </location>
</feature>
<dbReference type="SMART" id="SM00346">
    <property type="entry name" value="HTH_ICLR"/>
    <property type="match status" value="1"/>
</dbReference>
<dbReference type="PANTHER" id="PTHR30136">
    <property type="entry name" value="HELIX-TURN-HELIX TRANSCRIPTIONAL REGULATOR, ICLR FAMILY"/>
    <property type="match status" value="1"/>
</dbReference>
<dbReference type="PANTHER" id="PTHR30136:SF24">
    <property type="entry name" value="HTH-TYPE TRANSCRIPTIONAL REPRESSOR ALLR"/>
    <property type="match status" value="1"/>
</dbReference>
<accession>A0A644XSK0</accession>
<dbReference type="AlphaFoldDB" id="A0A644XSK0"/>
<keyword evidence="3" id="KW-0804">Transcription</keyword>
<organism evidence="6">
    <name type="scientific">bioreactor metagenome</name>
    <dbReference type="NCBI Taxonomy" id="1076179"/>
    <lineage>
        <taxon>unclassified sequences</taxon>
        <taxon>metagenomes</taxon>
        <taxon>ecological metagenomes</taxon>
    </lineage>
</organism>
<gene>
    <name evidence="6" type="primary">kdgR_16</name>
    <name evidence="6" type="ORF">SDC9_65614</name>
</gene>
<proteinExistence type="predicted"/>
<dbReference type="GO" id="GO:0003700">
    <property type="term" value="F:DNA-binding transcription factor activity"/>
    <property type="evidence" value="ECO:0007669"/>
    <property type="project" value="TreeGrafter"/>
</dbReference>
<keyword evidence="1" id="KW-0805">Transcription regulation</keyword>
<dbReference type="InterPro" id="IPR036390">
    <property type="entry name" value="WH_DNA-bd_sf"/>
</dbReference>
<dbReference type="InterPro" id="IPR036388">
    <property type="entry name" value="WH-like_DNA-bd_sf"/>
</dbReference>
<evidence type="ECO:0000256" key="2">
    <source>
        <dbReference type="ARBA" id="ARBA00023125"/>
    </source>
</evidence>
<evidence type="ECO:0000256" key="1">
    <source>
        <dbReference type="ARBA" id="ARBA00023015"/>
    </source>
</evidence>
<dbReference type="Gene3D" id="3.30.450.40">
    <property type="match status" value="1"/>
</dbReference>
<dbReference type="InterPro" id="IPR029016">
    <property type="entry name" value="GAF-like_dom_sf"/>
</dbReference>
<sequence length="269" mass="30390">MKKDVIAIAELSRKEGTTIQSVARAMEILRCFEDSAELGISEISDCMGLSKSTIYGLVNTLTGYGFLEQSDQNKKYRLGLRLFELGALVQRRMDIRREAHPWCQLLADKYLTTVHLAAYSDGEVIYVDKVDNTNSVVVYSQIGKRAPMYCTGVGKAMATFLPLDYLEKYIFSRPMTKMTDNTITSREALLAEFDKIRSRGYAVDNEEIEPGLQCIAAPIFNYSKVPQMAISVSFPYGRLRDLRLEDVAEDVIHHANMISQRLGYPVTNR</sequence>
<dbReference type="EMBL" id="VSSQ01003130">
    <property type="protein sequence ID" value="MPM19196.1"/>
    <property type="molecule type" value="Genomic_DNA"/>
</dbReference>
<dbReference type="InterPro" id="IPR005471">
    <property type="entry name" value="Tscrpt_reg_IclR_N"/>
</dbReference>
<comment type="caution">
    <text evidence="6">The sequence shown here is derived from an EMBL/GenBank/DDBJ whole genome shotgun (WGS) entry which is preliminary data.</text>
</comment>
<dbReference type="SUPFAM" id="SSF55781">
    <property type="entry name" value="GAF domain-like"/>
    <property type="match status" value="1"/>
</dbReference>
<keyword evidence="2" id="KW-0238">DNA-binding</keyword>
<dbReference type="PROSITE" id="PS51077">
    <property type="entry name" value="HTH_ICLR"/>
    <property type="match status" value="1"/>
</dbReference>
<dbReference type="Pfam" id="PF09339">
    <property type="entry name" value="HTH_IclR"/>
    <property type="match status" value="1"/>
</dbReference>
<name>A0A644XSK0_9ZZZZ</name>
<dbReference type="PROSITE" id="PS51078">
    <property type="entry name" value="ICLR_ED"/>
    <property type="match status" value="1"/>
</dbReference>